<evidence type="ECO:0000256" key="1">
    <source>
        <dbReference type="ARBA" id="ARBA00004370"/>
    </source>
</evidence>
<comment type="similarity">
    <text evidence="2">Belongs to the peptidase S49 family.</text>
</comment>
<keyword evidence="3" id="KW-0645">Protease</keyword>
<dbReference type="InterPro" id="IPR004634">
    <property type="entry name" value="Pept_S49_pIV"/>
</dbReference>
<evidence type="ECO:0000256" key="5">
    <source>
        <dbReference type="ARBA" id="ARBA00022825"/>
    </source>
</evidence>
<dbReference type="InterPro" id="IPR002142">
    <property type="entry name" value="Peptidase_S49"/>
</dbReference>
<protein>
    <submittedName>
        <fullName evidence="9">Signal peptide peptidase SppA</fullName>
    </submittedName>
</protein>
<dbReference type="NCBIfam" id="TIGR00705">
    <property type="entry name" value="SppA_67K"/>
    <property type="match status" value="1"/>
</dbReference>
<sequence>MKFLSNVLAVILGLVIFSVISFIFFAGLITLSTAEEKVTVSDNSVLHINLENIVLVERTSEDNIDLSSLGPIPAAYKIGLANVKKAIRTAKDNDKIKGIYLQAGTVMANPAALTELRNELTDFKASGKFIISYSELYSEGGYFLSSAASEIYLNPMGGLEFNGLSSEILFFKGLLEKLEIEPVIFRVGEYKSAVEPFILDQMSDANRKQTESFLGDMNNYMIRQVAESRDLDYDDLKTANDQMLVRKPQDAADLGLVDGIWYDDQVKDLLREKLGLEADAEISTINISGINKTAKTKNLTASNRIAVIVAEGEIVSGKVDGTISSEVYAKEIKKARMDDDIKAIVLRVNSPGGSVLASEVIWREMNEAQKIKPVIASMSSLAASGGYYISAPADTIVAQPNTITGSIGIFGMWFNAEGLLNNKLGITTDVAKTGEFSDFMNPTRQLSEVEKNIIQTQIEEGYDTFITRVADGRKMSKEAVKEVASGRVWSGLQAKENGLVDVLGGLDDAIQIAASKADVGEDYRVLYYPKQKSIFEQIMSELGTDIEARYMNYRFGETYHLLKKMEKIQHMKGIKARMPFDINVK</sequence>
<dbReference type="EMBL" id="BMIU01000007">
    <property type="protein sequence ID" value="GGF30397.1"/>
    <property type="molecule type" value="Genomic_DNA"/>
</dbReference>
<dbReference type="NCBIfam" id="TIGR00706">
    <property type="entry name" value="SppA_dom"/>
    <property type="match status" value="1"/>
</dbReference>
<dbReference type="PANTHER" id="PTHR33209">
    <property type="entry name" value="PROTEASE 4"/>
    <property type="match status" value="1"/>
</dbReference>
<proteinExistence type="inferred from homology"/>
<dbReference type="InterPro" id="IPR047217">
    <property type="entry name" value="S49_SppA_67K_type_N"/>
</dbReference>
<keyword evidence="7" id="KW-1133">Transmembrane helix</keyword>
<evidence type="ECO:0000256" key="3">
    <source>
        <dbReference type="ARBA" id="ARBA00022670"/>
    </source>
</evidence>
<dbReference type="Pfam" id="PF01343">
    <property type="entry name" value="Peptidase_S49"/>
    <property type="match status" value="2"/>
</dbReference>
<feature type="domain" description="Peptidase S49" evidence="8">
    <location>
        <begin position="368"/>
        <end position="519"/>
    </location>
</feature>
<keyword evidence="6 7" id="KW-0472">Membrane</keyword>
<dbReference type="CDD" id="cd07018">
    <property type="entry name" value="S49_SppA_67K_type"/>
    <property type="match status" value="1"/>
</dbReference>
<keyword evidence="4" id="KW-0378">Hydrolase</keyword>
<organism evidence="9 10">
    <name type="scientific">Echinicola rosea</name>
    <dbReference type="NCBI Taxonomy" id="1807691"/>
    <lineage>
        <taxon>Bacteria</taxon>
        <taxon>Pseudomonadati</taxon>
        <taxon>Bacteroidota</taxon>
        <taxon>Cytophagia</taxon>
        <taxon>Cytophagales</taxon>
        <taxon>Cyclobacteriaceae</taxon>
        <taxon>Echinicola</taxon>
    </lineage>
</organism>
<reference evidence="10" key="1">
    <citation type="journal article" date="2019" name="Int. J. Syst. Evol. Microbiol.">
        <title>The Global Catalogue of Microorganisms (GCM) 10K type strain sequencing project: providing services to taxonomists for standard genome sequencing and annotation.</title>
        <authorList>
            <consortium name="The Broad Institute Genomics Platform"/>
            <consortium name="The Broad Institute Genome Sequencing Center for Infectious Disease"/>
            <person name="Wu L."/>
            <person name="Ma J."/>
        </authorList>
    </citation>
    <scope>NUCLEOTIDE SEQUENCE [LARGE SCALE GENOMIC DNA]</scope>
    <source>
        <strain evidence="10">CGMCC 1.15407</strain>
    </source>
</reference>
<dbReference type="PANTHER" id="PTHR33209:SF1">
    <property type="entry name" value="PEPTIDASE S49 DOMAIN-CONTAINING PROTEIN"/>
    <property type="match status" value="1"/>
</dbReference>
<dbReference type="InterPro" id="IPR047272">
    <property type="entry name" value="S49_SppA_C"/>
</dbReference>
<evidence type="ECO:0000256" key="2">
    <source>
        <dbReference type="ARBA" id="ARBA00008683"/>
    </source>
</evidence>
<evidence type="ECO:0000256" key="4">
    <source>
        <dbReference type="ARBA" id="ARBA00022801"/>
    </source>
</evidence>
<feature type="domain" description="Peptidase S49" evidence="8">
    <location>
        <begin position="123"/>
        <end position="275"/>
    </location>
</feature>
<keyword evidence="10" id="KW-1185">Reference proteome</keyword>
<keyword evidence="7" id="KW-0812">Transmembrane</keyword>
<evidence type="ECO:0000256" key="7">
    <source>
        <dbReference type="SAM" id="Phobius"/>
    </source>
</evidence>
<evidence type="ECO:0000256" key="6">
    <source>
        <dbReference type="ARBA" id="ARBA00023136"/>
    </source>
</evidence>
<keyword evidence="5" id="KW-0720">Serine protease</keyword>
<gene>
    <name evidence="9" type="ORF">GCM10011339_18230</name>
</gene>
<feature type="transmembrane region" description="Helical" evidence="7">
    <location>
        <begin position="7"/>
        <end position="31"/>
    </location>
</feature>
<name>A0ABQ1UYH8_9BACT</name>
<dbReference type="CDD" id="cd07023">
    <property type="entry name" value="S49_Sppa_N_C"/>
    <property type="match status" value="1"/>
</dbReference>
<accession>A0ABQ1UYH8</accession>
<dbReference type="InterPro" id="IPR004635">
    <property type="entry name" value="Pept_S49_SppA"/>
</dbReference>
<comment type="caution">
    <text evidence="9">The sequence shown here is derived from an EMBL/GenBank/DDBJ whole genome shotgun (WGS) entry which is preliminary data.</text>
</comment>
<comment type="subcellular location">
    <subcellularLocation>
        <location evidence="1">Membrane</location>
    </subcellularLocation>
</comment>
<evidence type="ECO:0000313" key="10">
    <source>
        <dbReference type="Proteomes" id="UP000647339"/>
    </source>
</evidence>
<dbReference type="Gene3D" id="3.90.226.10">
    <property type="entry name" value="2-enoyl-CoA Hydratase, Chain A, domain 1"/>
    <property type="match status" value="3"/>
</dbReference>
<dbReference type="SUPFAM" id="SSF52096">
    <property type="entry name" value="ClpP/crotonase"/>
    <property type="match status" value="2"/>
</dbReference>
<dbReference type="Gene3D" id="6.20.330.10">
    <property type="match status" value="1"/>
</dbReference>
<dbReference type="RefSeq" id="WP_137403079.1">
    <property type="nucleotide sequence ID" value="NZ_BMIU01000007.1"/>
</dbReference>
<dbReference type="Proteomes" id="UP000647339">
    <property type="component" value="Unassembled WGS sequence"/>
</dbReference>
<evidence type="ECO:0000259" key="8">
    <source>
        <dbReference type="Pfam" id="PF01343"/>
    </source>
</evidence>
<dbReference type="PIRSF" id="PIRSF001217">
    <property type="entry name" value="Protease_4_SppA"/>
    <property type="match status" value="1"/>
</dbReference>
<dbReference type="InterPro" id="IPR029045">
    <property type="entry name" value="ClpP/crotonase-like_dom_sf"/>
</dbReference>
<evidence type="ECO:0000313" key="9">
    <source>
        <dbReference type="EMBL" id="GGF30397.1"/>
    </source>
</evidence>